<dbReference type="Proteomes" id="UP000255515">
    <property type="component" value="Unassembled WGS sequence"/>
</dbReference>
<accession>A0A380ZV81</accession>
<dbReference type="Pfam" id="PF13411">
    <property type="entry name" value="MerR_1"/>
    <property type="match status" value="1"/>
</dbReference>
<name>A0A380ZV81_9FLAO</name>
<keyword evidence="4" id="KW-0346">Stress response</keyword>
<dbReference type="GO" id="GO:0003700">
    <property type="term" value="F:DNA-binding transcription factor activity"/>
    <property type="evidence" value="ECO:0007669"/>
    <property type="project" value="InterPro"/>
</dbReference>
<dbReference type="PROSITE" id="PS50937">
    <property type="entry name" value="HTH_MERR_2"/>
    <property type="match status" value="1"/>
</dbReference>
<dbReference type="InterPro" id="IPR009061">
    <property type="entry name" value="DNA-bd_dom_put_sf"/>
</dbReference>
<dbReference type="InterPro" id="IPR047057">
    <property type="entry name" value="MerR_fam"/>
</dbReference>
<dbReference type="SUPFAM" id="SSF46955">
    <property type="entry name" value="Putative DNA-binding domain"/>
    <property type="match status" value="1"/>
</dbReference>
<gene>
    <name evidence="3" type="primary">ycgE</name>
    <name evidence="3" type="ORF">NCTC11661_02391</name>
    <name evidence="4" type="ORF">NCTC12929_01841</name>
</gene>
<feature type="domain" description="HTH merR-type" evidence="2">
    <location>
        <begin position="16"/>
        <end position="86"/>
    </location>
</feature>
<evidence type="ECO:0000313" key="3">
    <source>
        <dbReference type="EMBL" id="SUV53242.1"/>
    </source>
</evidence>
<dbReference type="InterPro" id="IPR000551">
    <property type="entry name" value="MerR-type_HTH_dom"/>
</dbReference>
<keyword evidence="1" id="KW-0238">DNA-binding</keyword>
<dbReference type="PANTHER" id="PTHR30204">
    <property type="entry name" value="REDOX-CYCLING DRUG-SENSING TRANSCRIPTIONAL ACTIVATOR SOXR"/>
    <property type="match status" value="1"/>
</dbReference>
<organism evidence="3 5">
    <name type="scientific">Bergeyella zoohelcum</name>
    <dbReference type="NCBI Taxonomy" id="1015"/>
    <lineage>
        <taxon>Bacteria</taxon>
        <taxon>Pseudomonadati</taxon>
        <taxon>Bacteroidota</taxon>
        <taxon>Flavobacteriia</taxon>
        <taxon>Flavobacteriales</taxon>
        <taxon>Weeksellaceae</taxon>
        <taxon>Bergeyella</taxon>
    </lineage>
</organism>
<proteinExistence type="predicted"/>
<evidence type="ECO:0000313" key="6">
    <source>
        <dbReference type="Proteomes" id="UP000270205"/>
    </source>
</evidence>
<evidence type="ECO:0000259" key="2">
    <source>
        <dbReference type="PROSITE" id="PS50937"/>
    </source>
</evidence>
<dbReference type="CDD" id="cd04765">
    <property type="entry name" value="HTH_MlrA-like_sg2"/>
    <property type="match status" value="1"/>
</dbReference>
<dbReference type="Proteomes" id="UP000270205">
    <property type="component" value="Unassembled WGS sequence"/>
</dbReference>
<protein>
    <submittedName>
        <fullName evidence="3">HTH-type transcriptional repressor YcgE</fullName>
    </submittedName>
    <submittedName>
        <fullName evidence="4">Putative heat shock protein HspR</fullName>
    </submittedName>
</protein>
<evidence type="ECO:0000256" key="1">
    <source>
        <dbReference type="ARBA" id="ARBA00023125"/>
    </source>
</evidence>
<dbReference type="EMBL" id="UFTJ01000005">
    <property type="protein sequence ID" value="SUV53242.1"/>
    <property type="molecule type" value="Genomic_DNA"/>
</dbReference>
<dbReference type="EMBL" id="UYIV01000001">
    <property type="protein sequence ID" value="VDH05261.1"/>
    <property type="molecule type" value="Genomic_DNA"/>
</dbReference>
<reference evidence="4 6" key="2">
    <citation type="submission" date="2018-11" db="EMBL/GenBank/DDBJ databases">
        <authorList>
            <consortium name="Pathogen Informatics"/>
        </authorList>
    </citation>
    <scope>NUCLEOTIDE SEQUENCE [LARGE SCALE GENOMIC DNA]</scope>
    <source>
        <strain evidence="4 6">NCTC12929</strain>
    </source>
</reference>
<reference evidence="3 5" key="1">
    <citation type="submission" date="2018-06" db="EMBL/GenBank/DDBJ databases">
        <authorList>
            <consortium name="Pathogen Informatics"/>
            <person name="Doyle S."/>
        </authorList>
    </citation>
    <scope>NUCLEOTIDE SEQUENCE [LARGE SCALE GENOMIC DNA]</scope>
    <source>
        <strain evidence="3 5">NCTC11661</strain>
    </source>
</reference>
<dbReference type="SMART" id="SM00422">
    <property type="entry name" value="HTH_MERR"/>
    <property type="match status" value="1"/>
</dbReference>
<dbReference type="PANTHER" id="PTHR30204:SF15">
    <property type="entry name" value="BLL5018 PROTEIN"/>
    <property type="match status" value="1"/>
</dbReference>
<evidence type="ECO:0000313" key="4">
    <source>
        <dbReference type="EMBL" id="VDH05261.1"/>
    </source>
</evidence>
<dbReference type="Gene3D" id="1.10.1660.10">
    <property type="match status" value="1"/>
</dbReference>
<evidence type="ECO:0000313" key="5">
    <source>
        <dbReference type="Proteomes" id="UP000255515"/>
    </source>
</evidence>
<dbReference type="GO" id="GO:0003677">
    <property type="term" value="F:DNA binding"/>
    <property type="evidence" value="ECO:0007669"/>
    <property type="project" value="UniProtKB-KW"/>
</dbReference>
<dbReference type="AlphaFoldDB" id="A0A380ZV81"/>
<sequence>MPYFCAMNIQLPDKLYYSIGEVAKAFNVNTSLIRYWEQEFAILKPKKNKKGNRYFTPEDIKNLKMIYHLVKEKGYTLDGAKIALTTNPKVSETMAMIDRLTFVKNELLKLKASLVERKESE</sequence>